<protein>
    <submittedName>
        <fullName evidence="1">Uncharacterized protein</fullName>
    </submittedName>
</protein>
<evidence type="ECO:0000313" key="1">
    <source>
        <dbReference type="EMBL" id="KAA6376141.1"/>
    </source>
</evidence>
<gene>
    <name evidence="1" type="ORF">EZS28_028330</name>
</gene>
<name>A0A5J4V241_9EUKA</name>
<proteinExistence type="predicted"/>
<organism evidence="1 2">
    <name type="scientific">Streblomastix strix</name>
    <dbReference type="NCBI Taxonomy" id="222440"/>
    <lineage>
        <taxon>Eukaryota</taxon>
        <taxon>Metamonada</taxon>
        <taxon>Preaxostyla</taxon>
        <taxon>Oxymonadida</taxon>
        <taxon>Streblomastigidae</taxon>
        <taxon>Streblomastix</taxon>
    </lineage>
</organism>
<feature type="non-terminal residue" evidence="1">
    <location>
        <position position="1"/>
    </location>
</feature>
<sequence>EGKLDGVQLRISPEEIPSETSKKIFMNINKVQKEIFQGLSPRDRNFYLGEANGREKSDSIIINGILSLTNTQTPKIKDMISKMKEMQ</sequence>
<accession>A0A5J4V241</accession>
<dbReference type="AlphaFoldDB" id="A0A5J4V241"/>
<dbReference type="EMBL" id="SNRW01010732">
    <property type="protein sequence ID" value="KAA6376141.1"/>
    <property type="molecule type" value="Genomic_DNA"/>
</dbReference>
<evidence type="ECO:0000313" key="2">
    <source>
        <dbReference type="Proteomes" id="UP000324800"/>
    </source>
</evidence>
<comment type="caution">
    <text evidence="1">The sequence shown here is derived from an EMBL/GenBank/DDBJ whole genome shotgun (WGS) entry which is preliminary data.</text>
</comment>
<dbReference type="Proteomes" id="UP000324800">
    <property type="component" value="Unassembled WGS sequence"/>
</dbReference>
<reference evidence="1 2" key="1">
    <citation type="submission" date="2019-03" db="EMBL/GenBank/DDBJ databases">
        <title>Single cell metagenomics reveals metabolic interactions within the superorganism composed of flagellate Streblomastix strix and complex community of Bacteroidetes bacteria on its surface.</title>
        <authorList>
            <person name="Treitli S.C."/>
            <person name="Kolisko M."/>
            <person name="Husnik F."/>
            <person name="Keeling P."/>
            <person name="Hampl V."/>
        </authorList>
    </citation>
    <scope>NUCLEOTIDE SEQUENCE [LARGE SCALE GENOMIC DNA]</scope>
    <source>
        <strain evidence="1">ST1C</strain>
    </source>
</reference>